<feature type="region of interest" description="Disordered" evidence="1">
    <location>
        <begin position="204"/>
        <end position="225"/>
    </location>
</feature>
<dbReference type="Proteomes" id="UP000243978">
    <property type="component" value="Unassembled WGS sequence"/>
</dbReference>
<evidence type="ECO:0000313" key="4">
    <source>
        <dbReference type="EMBL" id="PTX57303.1"/>
    </source>
</evidence>
<sequence>MFKRRTPKSWALWFLHLVWPQGGWARAAHYVKHRVRRLPDDPGRIARGIFAGVFTTFTPFYGFHFFIAAGLAKVMRGNILAALMSTFFGNPLTYLPIGVISLKTGHFLLGTEFEEDMHIGHRFAGAWRDLKHNFWAMFNENEADWHRLSDFYDEVFFPYMIGGLIPGVLFGLAAYVLSRPLIAAYQNRRRGRIKAKLDEIKQRKAAAKAAKPPKPGKAAREPSGS</sequence>
<dbReference type="RefSeq" id="WP_107845411.1">
    <property type="nucleotide sequence ID" value="NZ_QBKS01000001.1"/>
</dbReference>
<keyword evidence="5" id="KW-1185">Reference proteome</keyword>
<dbReference type="PANTHER" id="PTHR40547:SF1">
    <property type="entry name" value="SLL0298 PROTEIN"/>
    <property type="match status" value="1"/>
</dbReference>
<evidence type="ECO:0000256" key="1">
    <source>
        <dbReference type="SAM" id="MobiDB-lite"/>
    </source>
</evidence>
<dbReference type="OrthoDB" id="7360463at2"/>
<dbReference type="PANTHER" id="PTHR40547">
    <property type="entry name" value="SLL0298 PROTEIN"/>
    <property type="match status" value="1"/>
</dbReference>
<proteinExistence type="predicted"/>
<keyword evidence="2" id="KW-1133">Transmembrane helix</keyword>
<name>A0A2T6BMJ7_9RHOB</name>
<feature type="transmembrane region" description="Helical" evidence="2">
    <location>
        <begin position="156"/>
        <end position="182"/>
    </location>
</feature>
<keyword evidence="2" id="KW-0812">Transmembrane</keyword>
<feature type="transmembrane region" description="Helical" evidence="2">
    <location>
        <begin position="79"/>
        <end position="102"/>
    </location>
</feature>
<evidence type="ECO:0000256" key="2">
    <source>
        <dbReference type="SAM" id="Phobius"/>
    </source>
</evidence>
<gene>
    <name evidence="4" type="ORF">C8N43_1970</name>
</gene>
<dbReference type="InterPro" id="IPR018639">
    <property type="entry name" value="DUF2062"/>
</dbReference>
<comment type="caution">
    <text evidence="4">The sequence shown here is derived from an EMBL/GenBank/DDBJ whole genome shotgun (WGS) entry which is preliminary data.</text>
</comment>
<evidence type="ECO:0000259" key="3">
    <source>
        <dbReference type="Pfam" id="PF09835"/>
    </source>
</evidence>
<protein>
    <recommendedName>
        <fullName evidence="3">DUF2062 domain-containing protein</fullName>
    </recommendedName>
</protein>
<feature type="domain" description="DUF2062" evidence="3">
    <location>
        <begin position="26"/>
        <end position="190"/>
    </location>
</feature>
<accession>A0A2T6BMJ7</accession>
<dbReference type="Pfam" id="PF09835">
    <property type="entry name" value="DUF2062"/>
    <property type="match status" value="1"/>
</dbReference>
<dbReference type="AlphaFoldDB" id="A0A2T6BMJ7"/>
<organism evidence="4 5">
    <name type="scientific">Litoreibacter ponti</name>
    <dbReference type="NCBI Taxonomy" id="1510457"/>
    <lineage>
        <taxon>Bacteria</taxon>
        <taxon>Pseudomonadati</taxon>
        <taxon>Pseudomonadota</taxon>
        <taxon>Alphaproteobacteria</taxon>
        <taxon>Rhodobacterales</taxon>
        <taxon>Roseobacteraceae</taxon>
        <taxon>Litoreibacter</taxon>
    </lineage>
</organism>
<dbReference type="EMBL" id="QBKS01000001">
    <property type="protein sequence ID" value="PTX57303.1"/>
    <property type="molecule type" value="Genomic_DNA"/>
</dbReference>
<feature type="transmembrane region" description="Helical" evidence="2">
    <location>
        <begin position="49"/>
        <end position="72"/>
    </location>
</feature>
<reference evidence="4 5" key="1">
    <citation type="submission" date="2018-04" db="EMBL/GenBank/DDBJ databases">
        <title>Genomic Encyclopedia of Archaeal and Bacterial Type Strains, Phase II (KMG-II): from individual species to whole genera.</title>
        <authorList>
            <person name="Goeker M."/>
        </authorList>
    </citation>
    <scope>NUCLEOTIDE SEQUENCE [LARGE SCALE GENOMIC DNA]</scope>
    <source>
        <strain evidence="4 5">DSM 100977</strain>
    </source>
</reference>
<keyword evidence="2" id="KW-0472">Membrane</keyword>
<evidence type="ECO:0000313" key="5">
    <source>
        <dbReference type="Proteomes" id="UP000243978"/>
    </source>
</evidence>